<feature type="domain" description="Sulfatase N-terminal" evidence="10">
    <location>
        <begin position="273"/>
        <end position="551"/>
    </location>
</feature>
<dbReference type="RefSeq" id="WP_162346901.1">
    <property type="nucleotide sequence ID" value="NZ_JAAEAA010000016.1"/>
</dbReference>
<proteinExistence type="predicted"/>
<dbReference type="InterPro" id="IPR000917">
    <property type="entry name" value="Sulfatase_N"/>
</dbReference>
<name>A0A6B2H8E2_9BACT</name>
<dbReference type="InterPro" id="IPR017850">
    <property type="entry name" value="Alkaline_phosphatase_core_sf"/>
</dbReference>
<dbReference type="Pfam" id="PF00884">
    <property type="entry name" value="Sulfatase"/>
    <property type="match status" value="1"/>
</dbReference>
<dbReference type="InterPro" id="IPR050448">
    <property type="entry name" value="OpgB/LTA_synthase_biosynth"/>
</dbReference>
<feature type="binding site" evidence="7">
    <location>
        <position position="443"/>
    </location>
    <ligand>
        <name>substrate</name>
    </ligand>
</feature>
<feature type="binding site" evidence="8">
    <location>
        <position position="498"/>
    </location>
    <ligand>
        <name>Mn(2+)</name>
        <dbReference type="ChEBI" id="CHEBI:29035"/>
    </ligand>
</feature>
<evidence type="ECO:0000256" key="7">
    <source>
        <dbReference type="PIRSR" id="PIRSR005091-2"/>
    </source>
</evidence>
<evidence type="ECO:0000256" key="6">
    <source>
        <dbReference type="PIRSR" id="PIRSR005091-1"/>
    </source>
</evidence>
<keyword evidence="7" id="KW-0464">Manganese</keyword>
<dbReference type="Proteomes" id="UP000478546">
    <property type="component" value="Unassembled WGS sequence"/>
</dbReference>
<dbReference type="Gene3D" id="3.40.720.10">
    <property type="entry name" value="Alkaline Phosphatase, subunit A"/>
    <property type="match status" value="1"/>
</dbReference>
<comment type="caution">
    <text evidence="11">The sequence shown here is derived from an EMBL/GenBank/DDBJ whole genome shotgun (WGS) entry which is preliminary data.</text>
</comment>
<feature type="binding site" evidence="8">
    <location>
        <position position="281"/>
    </location>
    <ligand>
        <name>Mn(2+)</name>
        <dbReference type="ChEBI" id="CHEBI:29035"/>
    </ligand>
</feature>
<dbReference type="EMBL" id="JAAEAA010000016">
    <property type="protein sequence ID" value="NDK56847.1"/>
    <property type="molecule type" value="Genomic_DNA"/>
</dbReference>
<keyword evidence="4 9" id="KW-1133">Transmembrane helix</keyword>
<dbReference type="PIRSF" id="PIRSF005091">
    <property type="entry name" value="Mmb_sulf_HI1246"/>
    <property type="match status" value="1"/>
</dbReference>
<feature type="binding site" evidence="8">
    <location>
        <position position="497"/>
    </location>
    <ligand>
        <name>Mn(2+)</name>
        <dbReference type="ChEBI" id="CHEBI:29035"/>
    </ligand>
</feature>
<evidence type="ECO:0000256" key="4">
    <source>
        <dbReference type="ARBA" id="ARBA00022989"/>
    </source>
</evidence>
<keyword evidence="2" id="KW-1003">Cell membrane</keyword>
<evidence type="ECO:0000256" key="2">
    <source>
        <dbReference type="ARBA" id="ARBA00022475"/>
    </source>
</evidence>
<dbReference type="InterPro" id="IPR012160">
    <property type="entry name" value="LtaS-like"/>
</dbReference>
<keyword evidence="11" id="KW-0378">Hydrolase</keyword>
<dbReference type="GO" id="GO:0016740">
    <property type="term" value="F:transferase activity"/>
    <property type="evidence" value="ECO:0007669"/>
    <property type="project" value="UniProtKB-KW"/>
</dbReference>
<reference evidence="11 12" key="1">
    <citation type="submission" date="2020-01" db="EMBL/GenBank/DDBJ databases">
        <authorList>
            <person name="Kim M.K."/>
        </authorList>
    </citation>
    <scope>NUCLEOTIDE SEQUENCE [LARGE SCALE GENOMIC DNA]</scope>
    <source>
        <strain evidence="11 12">BT213</strain>
    </source>
</reference>
<evidence type="ECO:0000313" key="12">
    <source>
        <dbReference type="Proteomes" id="UP000478546"/>
    </source>
</evidence>
<accession>A0A6B2H8E2</accession>
<keyword evidence="12" id="KW-1185">Reference proteome</keyword>
<evidence type="ECO:0000256" key="3">
    <source>
        <dbReference type="ARBA" id="ARBA00022692"/>
    </source>
</evidence>
<evidence type="ECO:0000256" key="9">
    <source>
        <dbReference type="SAM" id="Phobius"/>
    </source>
</evidence>
<feature type="transmembrane region" description="Helical" evidence="9">
    <location>
        <begin position="12"/>
        <end position="37"/>
    </location>
</feature>
<dbReference type="GO" id="GO:0005886">
    <property type="term" value="C:plasma membrane"/>
    <property type="evidence" value="ECO:0007669"/>
    <property type="project" value="UniProtKB-SubCell"/>
</dbReference>
<dbReference type="CDD" id="cd16015">
    <property type="entry name" value="LTA_synthase"/>
    <property type="match status" value="1"/>
</dbReference>
<sequence>MLSDKKYTWRNVHVALGLYLGLAMLLYTITRVLFFVLNREMFEATTIADFASLLLPGLRFDLSAVLYTNLLFMALMLLPFRFRYNTGYQKLLQYIFIVTNSIALSANLIDIVYYRYTLRRTTWSVLQEFANENGGALAGSFIVDFWYIPLIWLLLVGLMVWLYNRIKLQSPPRISSWVYYPAHTAVMGLAVFLAIAGMRGGFAHSTRPITLSNAGEYVKRPNEMYLVLNTPFSMLRTIGKTNYSKVSYFDEQQLDSIYSPIHIPADTAAFRKKNVVIIVLESFGKEAMGGYNPTRLGKDGYQSFTPFLDQLMQQSKIYWHSFANGKKSIDALPAILTSIPSIQEPFVLTPYASNNLPSLPRTLNAEGYHTAFFHGAPNGSMGFKAFMNLIGVQEYYGKDEYNNDADFDGIWGIWDEEFLQFTANKLSTFPEPFMGTVFTLSSHHPYKVPERYAGKFKQGPLPLFQGINYTDMALRKFFEKASKMPWYNNTLFVITADHAGSPRHYPEYNTDWGAFAAPILFYAPGDADFKGTEPRVVQQLDIMPTILGYLNYSKPYFSFGKNMLNNMAQDFAVSYNAGVYQWIEDDLLLQFDGNRTIALYNYQQDIMLKQDLKDTLPEKRQQLENRVKAFIQQYNNRMIGNKLQVE</sequence>
<keyword evidence="5 9" id="KW-0472">Membrane</keyword>
<keyword evidence="11" id="KW-0808">Transferase</keyword>
<feature type="transmembrane region" description="Helical" evidence="9">
    <location>
        <begin position="91"/>
        <end position="114"/>
    </location>
</feature>
<evidence type="ECO:0000256" key="5">
    <source>
        <dbReference type="ARBA" id="ARBA00023136"/>
    </source>
</evidence>
<dbReference type="AlphaFoldDB" id="A0A6B2H8E2"/>
<evidence type="ECO:0000256" key="1">
    <source>
        <dbReference type="ARBA" id="ARBA00004651"/>
    </source>
</evidence>
<evidence type="ECO:0000259" key="10">
    <source>
        <dbReference type="Pfam" id="PF00884"/>
    </source>
</evidence>
<feature type="transmembrane region" description="Helical" evidence="9">
    <location>
        <begin position="145"/>
        <end position="164"/>
    </location>
</feature>
<dbReference type="PANTHER" id="PTHR47371">
    <property type="entry name" value="LIPOTEICHOIC ACID SYNTHASE"/>
    <property type="match status" value="1"/>
</dbReference>
<dbReference type="GO" id="GO:0046872">
    <property type="term" value="F:metal ion binding"/>
    <property type="evidence" value="ECO:0007669"/>
    <property type="project" value="UniProtKB-KW"/>
</dbReference>
<organism evidence="11 12">
    <name type="scientific">Pontibacter fetidus</name>
    <dbReference type="NCBI Taxonomy" id="2700082"/>
    <lineage>
        <taxon>Bacteria</taxon>
        <taxon>Pseudomonadati</taxon>
        <taxon>Bacteroidota</taxon>
        <taxon>Cytophagia</taxon>
        <taxon>Cytophagales</taxon>
        <taxon>Hymenobacteraceae</taxon>
        <taxon>Pontibacter</taxon>
    </lineage>
</organism>
<gene>
    <name evidence="11" type="ORF">GWO68_13055</name>
</gene>
<comment type="subcellular location">
    <subcellularLocation>
        <location evidence="1">Cell membrane</location>
        <topology evidence="1">Multi-pass membrane protein</topology>
    </subcellularLocation>
</comment>
<feature type="transmembrane region" description="Helical" evidence="9">
    <location>
        <begin position="176"/>
        <end position="198"/>
    </location>
</feature>
<evidence type="ECO:0000256" key="8">
    <source>
        <dbReference type="PIRSR" id="PIRSR005091-3"/>
    </source>
</evidence>
<protein>
    <submittedName>
        <fullName evidence="11">Sulfatase-like hydrolase/transferase</fullName>
    </submittedName>
</protein>
<dbReference type="SUPFAM" id="SSF53649">
    <property type="entry name" value="Alkaline phosphatase-like"/>
    <property type="match status" value="1"/>
</dbReference>
<feature type="active site" evidence="6">
    <location>
        <position position="328"/>
    </location>
</feature>
<feature type="transmembrane region" description="Helical" evidence="9">
    <location>
        <begin position="57"/>
        <end position="79"/>
    </location>
</feature>
<dbReference type="Gene3D" id="3.30.1120.80">
    <property type="match status" value="1"/>
</dbReference>
<dbReference type="GO" id="GO:0016787">
    <property type="term" value="F:hydrolase activity"/>
    <property type="evidence" value="ECO:0007669"/>
    <property type="project" value="UniProtKB-KW"/>
</dbReference>
<dbReference type="PANTHER" id="PTHR47371:SF3">
    <property type="entry name" value="PHOSPHOGLYCEROL TRANSFERASE I"/>
    <property type="match status" value="1"/>
</dbReference>
<evidence type="ECO:0000313" key="11">
    <source>
        <dbReference type="EMBL" id="NDK56847.1"/>
    </source>
</evidence>
<keyword evidence="7" id="KW-0479">Metal-binding</keyword>
<keyword evidence="3 9" id="KW-0812">Transmembrane</keyword>